<organism evidence="1 2">
    <name type="scientific">Candidatus Chryseopegocella kryptomonas</name>
    <dbReference type="NCBI Taxonomy" id="1633643"/>
    <lineage>
        <taxon>Bacteria</taxon>
        <taxon>Pseudomonadati</taxon>
        <taxon>Candidatus Kryptoniota</taxon>
        <taxon>Candidatus Chryseopegocella</taxon>
    </lineage>
</organism>
<evidence type="ECO:0000313" key="2">
    <source>
        <dbReference type="Proteomes" id="UP000199197"/>
    </source>
</evidence>
<dbReference type="OrthoDB" id="9773938at2"/>
<dbReference type="PANTHER" id="PTHR47197:SF3">
    <property type="entry name" value="DIHYDRO-HEME D1 DEHYDROGENASE"/>
    <property type="match status" value="1"/>
</dbReference>
<evidence type="ECO:0000313" key="1">
    <source>
        <dbReference type="EMBL" id="CUT02318.1"/>
    </source>
</evidence>
<dbReference type="InterPro" id="IPR031815">
    <property type="entry name" value="DUF5074"/>
</dbReference>
<accession>A0A0P1NTK4</accession>
<dbReference type="InterPro" id="IPR051200">
    <property type="entry name" value="Host-pathogen_enzymatic-act"/>
</dbReference>
<dbReference type="InterPro" id="IPR015943">
    <property type="entry name" value="WD40/YVTN_repeat-like_dom_sf"/>
</dbReference>
<dbReference type="PANTHER" id="PTHR47197">
    <property type="entry name" value="PROTEIN NIRF"/>
    <property type="match status" value="1"/>
</dbReference>
<dbReference type="SUPFAM" id="SSF51004">
    <property type="entry name" value="C-terminal (heme d1) domain of cytochrome cd1-nitrite reductase"/>
    <property type="match status" value="1"/>
</dbReference>
<dbReference type="InterPro" id="IPR011048">
    <property type="entry name" value="Haem_d1_sf"/>
</dbReference>
<sequence>MKKIKFILALVSTAVLILSGCKKSESISSEIPTLKGVYVLNEGNFGRNNSTLTYYIPDSNVVYEDVFYRVNGRELGDTGNDIVISGNKVYIVVNNSDKIEIIESKTHKSLGTILIPQASPYKIALLGDKGYITNLYRGAVTVIDLTTNSILKDTIKVGDNPTGIFAINGKIYVANSGFGYGKTVSIIDAKTNKVVKTITLWDGPDAFALDQMNRLWVLCYGSYGDWQNPNDDTDGKLYAIDINTDAVVDSILIGGHPSRLVIFEDYAYTIKNGNIVRINLKTKDKNENFIQGNFYSIGIDPLNKLLYCADAKDYVQKGEIYIYDLSGKFVKKFQAGVIPGSFAFAY</sequence>
<reference evidence="2" key="1">
    <citation type="submission" date="2015-11" db="EMBL/GenBank/DDBJ databases">
        <authorList>
            <person name="Varghese N."/>
        </authorList>
    </citation>
    <scope>NUCLEOTIDE SEQUENCE [LARGE SCALE GENOMIC DNA]</scope>
    <source>
        <strain evidence="2">JGI-23</strain>
    </source>
</reference>
<gene>
    <name evidence="1" type="ORF">JGI23_01226</name>
</gene>
<keyword evidence="2" id="KW-1185">Reference proteome</keyword>
<dbReference type="EMBL" id="CZVW01000012">
    <property type="protein sequence ID" value="CUT02318.1"/>
    <property type="molecule type" value="Genomic_DNA"/>
</dbReference>
<dbReference type="Proteomes" id="UP000199197">
    <property type="component" value="Unassembled WGS sequence"/>
</dbReference>
<dbReference type="RefSeq" id="WP_092349984.1">
    <property type="nucleotide sequence ID" value="NZ_CZVW01000012.1"/>
</dbReference>
<dbReference type="PROSITE" id="PS51257">
    <property type="entry name" value="PROKAR_LIPOPROTEIN"/>
    <property type="match status" value="1"/>
</dbReference>
<name>A0A0P1NTK4_9BACT</name>
<dbReference type="AlphaFoldDB" id="A0A0P1NTK4"/>
<dbReference type="Gene3D" id="2.130.10.10">
    <property type="entry name" value="YVTN repeat-like/Quinoprotein amine dehydrogenase"/>
    <property type="match status" value="1"/>
</dbReference>
<dbReference type="Pfam" id="PF16819">
    <property type="entry name" value="DUF5074"/>
    <property type="match status" value="1"/>
</dbReference>
<proteinExistence type="predicted"/>
<protein>
    <submittedName>
        <fullName evidence="1">40-residue YVTN family beta-propeller repeat-containing protein</fullName>
    </submittedName>
</protein>